<accession>A0A4Y2BML4</accession>
<name>A0A4Y2BML4_ARAVE</name>
<comment type="caution">
    <text evidence="2">The sequence shown here is derived from an EMBL/GenBank/DDBJ whole genome shotgun (WGS) entry which is preliminary data.</text>
</comment>
<sequence>MLSGEKEYLKYHFHIVSCIMLIENACESVTKTTLTSTWKRTLAESVVECYIETIPCGANNQRDCIFGQDQGIGARSYGGKFVRGGVGNSKAEIFKNNKNRGML</sequence>
<dbReference type="EMBL" id="BGPR01083737">
    <property type="protein sequence ID" value="GBL92641.1"/>
    <property type="molecule type" value="Genomic_DNA"/>
</dbReference>
<proteinExistence type="predicted"/>
<dbReference type="AlphaFoldDB" id="A0A4Y2BML4"/>
<protein>
    <submittedName>
        <fullName evidence="2">Uncharacterized protein</fullName>
    </submittedName>
</protein>
<keyword evidence="3" id="KW-1185">Reference proteome</keyword>
<organism evidence="2 3">
    <name type="scientific">Araneus ventricosus</name>
    <name type="common">Orbweaver spider</name>
    <name type="synonym">Epeira ventricosa</name>
    <dbReference type="NCBI Taxonomy" id="182803"/>
    <lineage>
        <taxon>Eukaryota</taxon>
        <taxon>Metazoa</taxon>
        <taxon>Ecdysozoa</taxon>
        <taxon>Arthropoda</taxon>
        <taxon>Chelicerata</taxon>
        <taxon>Arachnida</taxon>
        <taxon>Araneae</taxon>
        <taxon>Araneomorphae</taxon>
        <taxon>Entelegynae</taxon>
        <taxon>Araneoidea</taxon>
        <taxon>Araneidae</taxon>
        <taxon>Araneus</taxon>
    </lineage>
</organism>
<evidence type="ECO:0000313" key="1">
    <source>
        <dbReference type="EMBL" id="GBL92641.1"/>
    </source>
</evidence>
<reference evidence="2 3" key="1">
    <citation type="journal article" date="2019" name="Sci. Rep.">
        <title>Orb-weaving spider Araneus ventricosus genome elucidates the spidroin gene catalogue.</title>
        <authorList>
            <person name="Kono N."/>
            <person name="Nakamura H."/>
            <person name="Ohtoshi R."/>
            <person name="Moran D.A.P."/>
            <person name="Shinohara A."/>
            <person name="Yoshida Y."/>
            <person name="Fujiwara M."/>
            <person name="Mori M."/>
            <person name="Tomita M."/>
            <person name="Arakawa K."/>
        </authorList>
    </citation>
    <scope>NUCLEOTIDE SEQUENCE [LARGE SCALE GENOMIC DNA]</scope>
</reference>
<dbReference type="Proteomes" id="UP000499080">
    <property type="component" value="Unassembled WGS sequence"/>
</dbReference>
<gene>
    <name evidence="2" type="ORF">AVEN_184189_1</name>
    <name evidence="1" type="ORF">AVEN_259887_1</name>
</gene>
<evidence type="ECO:0000313" key="2">
    <source>
        <dbReference type="EMBL" id="GBL92655.1"/>
    </source>
</evidence>
<evidence type="ECO:0000313" key="3">
    <source>
        <dbReference type="Proteomes" id="UP000499080"/>
    </source>
</evidence>
<dbReference type="EMBL" id="BGPR01083744">
    <property type="protein sequence ID" value="GBL92655.1"/>
    <property type="molecule type" value="Genomic_DNA"/>
</dbReference>